<evidence type="ECO:0000313" key="4">
    <source>
        <dbReference type="Proteomes" id="UP001163823"/>
    </source>
</evidence>
<sequence length="503" mass="57371">MDGVLLLDSEKCGDGGEKTKKEKMAKGNSVGGAQRKKLADITNLQQQPLKFSNEQAKKQYAPAMSKDYIDQLHKENMTLMKSLADRHTIIELSVVEIQKLRTNLEKLKKQNWQLAQANNQMLADLNANKERLRELQHELGCKNGMLKAMKLESEGKRKTMKLPCEIVPNKVGRIENEQGAETSQADIGDDKLCNTEKWRLSKPQSLGSNNCEKVHAMEKVDNKRRCLRRQSARFKSEKLEPNEDNYEIDDHENDNCPKLSEETFQENNEEGNTAPNIEPQKIQRSSIGNTLHRIAGNVLDKEKVDNKRPRRKSARLNSEILEPTKNLSVIDDTYTKYHVSHLHDELAHSNFLTSSGATLQQEDENEKSCPKFESQKVKRSFEGKPLGRAAENVHVKEKVVHKRCSLRRQSTRLKSEKLEPTENLFLIDASKVPLPCLHDDPVHESCLKLEAPVQEENDGGNSAPKYEPQEIRKSYAGRPVRQAAEKVQSYKENSLKMKIRRPV</sequence>
<dbReference type="EMBL" id="JARAOO010000004">
    <property type="protein sequence ID" value="KAJ7970460.1"/>
    <property type="molecule type" value="Genomic_DNA"/>
</dbReference>
<feature type="region of interest" description="Disordered" evidence="2">
    <location>
        <begin position="1"/>
        <end position="32"/>
    </location>
</feature>
<feature type="region of interest" description="Disordered" evidence="2">
    <location>
        <begin position="453"/>
        <end position="489"/>
    </location>
</feature>
<evidence type="ECO:0000313" key="3">
    <source>
        <dbReference type="EMBL" id="KAJ7970460.1"/>
    </source>
</evidence>
<organism evidence="3 4">
    <name type="scientific">Quillaja saponaria</name>
    <name type="common">Soap bark tree</name>
    <dbReference type="NCBI Taxonomy" id="32244"/>
    <lineage>
        <taxon>Eukaryota</taxon>
        <taxon>Viridiplantae</taxon>
        <taxon>Streptophyta</taxon>
        <taxon>Embryophyta</taxon>
        <taxon>Tracheophyta</taxon>
        <taxon>Spermatophyta</taxon>
        <taxon>Magnoliopsida</taxon>
        <taxon>eudicotyledons</taxon>
        <taxon>Gunneridae</taxon>
        <taxon>Pentapetalae</taxon>
        <taxon>rosids</taxon>
        <taxon>fabids</taxon>
        <taxon>Fabales</taxon>
        <taxon>Quillajaceae</taxon>
        <taxon>Quillaja</taxon>
    </lineage>
</organism>
<dbReference type="InterPro" id="IPR044693">
    <property type="entry name" value="SGO_plant"/>
</dbReference>
<dbReference type="AlphaFoldDB" id="A0AAD7M5N9"/>
<proteinExistence type="predicted"/>
<dbReference type="PANTHER" id="PTHR34373">
    <property type="entry name" value="SHUGOSHIN 2"/>
    <property type="match status" value="1"/>
</dbReference>
<accession>A0AAD7M5N9</accession>
<dbReference type="GO" id="GO:0045144">
    <property type="term" value="P:meiotic sister chromatid segregation"/>
    <property type="evidence" value="ECO:0007669"/>
    <property type="project" value="InterPro"/>
</dbReference>
<keyword evidence="4" id="KW-1185">Reference proteome</keyword>
<evidence type="ECO:0000256" key="2">
    <source>
        <dbReference type="SAM" id="MobiDB-lite"/>
    </source>
</evidence>
<protein>
    <submittedName>
        <fullName evidence="3">Shugoshin-1-like</fullName>
    </submittedName>
</protein>
<feature type="compositionally biased region" description="Acidic residues" evidence="2">
    <location>
        <begin position="242"/>
        <end position="252"/>
    </location>
</feature>
<dbReference type="Proteomes" id="UP001163823">
    <property type="component" value="Chromosome 4"/>
</dbReference>
<dbReference type="PANTHER" id="PTHR34373:SF9">
    <property type="entry name" value="SHUGOSHIN 2"/>
    <property type="match status" value="1"/>
</dbReference>
<feature type="coiled-coil region" evidence="1">
    <location>
        <begin position="90"/>
        <end position="138"/>
    </location>
</feature>
<feature type="region of interest" description="Disordered" evidence="2">
    <location>
        <begin position="235"/>
        <end position="283"/>
    </location>
</feature>
<gene>
    <name evidence="3" type="ORF">O6P43_008645</name>
</gene>
<feature type="compositionally biased region" description="Basic and acidic residues" evidence="2">
    <location>
        <begin position="8"/>
        <end position="25"/>
    </location>
</feature>
<reference evidence="3" key="1">
    <citation type="journal article" date="2023" name="Science">
        <title>Elucidation of the pathway for biosynthesis of saponin adjuvants from the soapbark tree.</title>
        <authorList>
            <person name="Reed J."/>
            <person name="Orme A."/>
            <person name="El-Demerdash A."/>
            <person name="Owen C."/>
            <person name="Martin L.B.B."/>
            <person name="Misra R.C."/>
            <person name="Kikuchi S."/>
            <person name="Rejzek M."/>
            <person name="Martin A.C."/>
            <person name="Harkess A."/>
            <person name="Leebens-Mack J."/>
            <person name="Louveau T."/>
            <person name="Stephenson M.J."/>
            <person name="Osbourn A."/>
        </authorList>
    </citation>
    <scope>NUCLEOTIDE SEQUENCE</scope>
    <source>
        <strain evidence="3">S10</strain>
    </source>
</reference>
<name>A0AAD7M5N9_QUISA</name>
<dbReference type="GO" id="GO:0034090">
    <property type="term" value="P:maintenance of meiotic sister chromatid cohesion"/>
    <property type="evidence" value="ECO:0007669"/>
    <property type="project" value="InterPro"/>
</dbReference>
<keyword evidence="1" id="KW-0175">Coiled coil</keyword>
<dbReference type="GO" id="GO:0000775">
    <property type="term" value="C:chromosome, centromeric region"/>
    <property type="evidence" value="ECO:0007669"/>
    <property type="project" value="InterPro"/>
</dbReference>
<evidence type="ECO:0000256" key="1">
    <source>
        <dbReference type="SAM" id="Coils"/>
    </source>
</evidence>
<comment type="caution">
    <text evidence="3">The sequence shown here is derived from an EMBL/GenBank/DDBJ whole genome shotgun (WGS) entry which is preliminary data.</text>
</comment>